<name>A0ABQ8UJL2_9EUKA</name>
<dbReference type="EC" id="2.7.1.82" evidence="3"/>
<dbReference type="InterPro" id="IPR011009">
    <property type="entry name" value="Kinase-like_dom_sf"/>
</dbReference>
<keyword evidence="4" id="KW-0808">Transferase</keyword>
<evidence type="ECO:0000313" key="5">
    <source>
        <dbReference type="Proteomes" id="UP001141327"/>
    </source>
</evidence>
<dbReference type="SUPFAM" id="SSF56112">
    <property type="entry name" value="Protein kinase-like (PK-like)"/>
    <property type="match status" value="1"/>
</dbReference>
<sequence>MLLLGVIRIFGEGSEQLINRTLDILTQAFLASHHLGPRVIAKFANGYITEFIPGRHSSPDQRLLVAPAVARTLARWHQIPLPNTVRHEFIWDTFSEWMRVARESAVPVDLDLLEREVSRLRGLLSGTAAIGLVHGDLLWGNILFPERDSPEGQEAVFIDLEYAAPNPVPFDIANHWCEWAGFDGDYDKYPTPEQQREFLRMYLGNQATPAKVETLRRSCEQWALVSHLYWAKLRGNQSPIDYKAYGNIRLAEYWRNRNK</sequence>
<keyword evidence="5" id="KW-1185">Reference proteome</keyword>
<proteinExistence type="inferred from homology"/>
<dbReference type="EMBL" id="JAPMOS010000027">
    <property type="protein sequence ID" value="KAJ4458601.1"/>
    <property type="molecule type" value="Genomic_DNA"/>
</dbReference>
<comment type="caution">
    <text evidence="4">The sequence shown here is derived from an EMBL/GenBank/DDBJ whole genome shotgun (WGS) entry which is preliminary data.</text>
</comment>
<evidence type="ECO:0000256" key="2">
    <source>
        <dbReference type="ARBA" id="ARBA00038211"/>
    </source>
</evidence>
<evidence type="ECO:0000256" key="3">
    <source>
        <dbReference type="ARBA" id="ARBA00038874"/>
    </source>
</evidence>
<evidence type="ECO:0000256" key="1">
    <source>
        <dbReference type="ARBA" id="ARBA00037883"/>
    </source>
</evidence>
<accession>A0ABQ8UJL2</accession>
<protein>
    <recommendedName>
        <fullName evidence="3">ethanolamine kinase</fullName>
        <ecNumber evidence="3">2.7.1.82</ecNumber>
    </recommendedName>
</protein>
<dbReference type="Proteomes" id="UP001141327">
    <property type="component" value="Unassembled WGS sequence"/>
</dbReference>
<reference evidence="4" key="1">
    <citation type="journal article" date="2022" name="bioRxiv">
        <title>Genomics of Preaxostyla Flagellates Illuminates Evolutionary Transitions and the Path Towards Mitochondrial Loss.</title>
        <authorList>
            <person name="Novak L.V.F."/>
            <person name="Treitli S.C."/>
            <person name="Pyrih J."/>
            <person name="Halakuc P."/>
            <person name="Pipaliya S.V."/>
            <person name="Vacek V."/>
            <person name="Brzon O."/>
            <person name="Soukal P."/>
            <person name="Eme L."/>
            <person name="Dacks J.B."/>
            <person name="Karnkowska A."/>
            <person name="Elias M."/>
            <person name="Hampl V."/>
        </authorList>
    </citation>
    <scope>NUCLEOTIDE SEQUENCE</scope>
    <source>
        <strain evidence="4">RCP-MX</strain>
    </source>
</reference>
<evidence type="ECO:0000313" key="4">
    <source>
        <dbReference type="EMBL" id="KAJ4458601.1"/>
    </source>
</evidence>
<comment type="similarity">
    <text evidence="2">Belongs to the choline/ethanolamine kinase family.</text>
</comment>
<dbReference type="PANTHER" id="PTHR22603:SF66">
    <property type="entry name" value="ETHANOLAMINE KINASE"/>
    <property type="match status" value="1"/>
</dbReference>
<comment type="pathway">
    <text evidence="1">Phospholipid metabolism; phosphatidylethanolamine biosynthesis; phosphatidylethanolamine from ethanolamine: step 1/3.</text>
</comment>
<dbReference type="Gene3D" id="3.90.1200.10">
    <property type="match status" value="1"/>
</dbReference>
<dbReference type="PANTHER" id="PTHR22603">
    <property type="entry name" value="CHOLINE/ETHANOALAMINE KINASE"/>
    <property type="match status" value="1"/>
</dbReference>
<dbReference type="GO" id="GO:0016301">
    <property type="term" value="F:kinase activity"/>
    <property type="evidence" value="ECO:0007669"/>
    <property type="project" value="UniProtKB-KW"/>
</dbReference>
<dbReference type="Pfam" id="PF01633">
    <property type="entry name" value="Choline_kinase"/>
    <property type="match status" value="1"/>
</dbReference>
<gene>
    <name evidence="4" type="ORF">PAPYR_5569</name>
</gene>
<keyword evidence="4" id="KW-0418">Kinase</keyword>
<organism evidence="4 5">
    <name type="scientific">Paratrimastix pyriformis</name>
    <dbReference type="NCBI Taxonomy" id="342808"/>
    <lineage>
        <taxon>Eukaryota</taxon>
        <taxon>Metamonada</taxon>
        <taxon>Preaxostyla</taxon>
        <taxon>Paratrimastigidae</taxon>
        <taxon>Paratrimastix</taxon>
    </lineage>
</organism>